<dbReference type="InterPro" id="IPR003781">
    <property type="entry name" value="CoA-bd"/>
</dbReference>
<accession>C8W247</accession>
<evidence type="ECO:0000313" key="2">
    <source>
        <dbReference type="EMBL" id="ACV61711.1"/>
    </source>
</evidence>
<gene>
    <name evidence="2" type="ordered locus">Dtox_0803</name>
</gene>
<protein>
    <submittedName>
        <fullName evidence="2">CoA-binding domain protein</fullName>
    </submittedName>
</protein>
<dbReference type="EMBL" id="CP001720">
    <property type="protein sequence ID" value="ACV61711.1"/>
    <property type="molecule type" value="Genomic_DNA"/>
</dbReference>
<evidence type="ECO:0000313" key="3">
    <source>
        <dbReference type="Proteomes" id="UP000002217"/>
    </source>
</evidence>
<dbReference type="Proteomes" id="UP000002217">
    <property type="component" value="Chromosome"/>
</dbReference>
<organism evidence="2 3">
    <name type="scientific">Desulfofarcimen acetoxidans (strain ATCC 49208 / DSM 771 / KCTC 5769 / VKM B-1644 / 5575)</name>
    <name type="common">Desulfotomaculum acetoxidans</name>
    <dbReference type="NCBI Taxonomy" id="485916"/>
    <lineage>
        <taxon>Bacteria</taxon>
        <taxon>Bacillati</taxon>
        <taxon>Bacillota</taxon>
        <taxon>Clostridia</taxon>
        <taxon>Eubacteriales</taxon>
        <taxon>Peptococcaceae</taxon>
        <taxon>Desulfofarcimen</taxon>
    </lineage>
</organism>
<dbReference type="AlphaFoldDB" id="C8W247"/>
<sequence>MLPNPSEQEIKFLLQNSKKIAIVGLSNKPERDSYMVAAYLKKQGYKIFPVNPGIKEVLGEKAYPSLSDIPEPVDIVNIFRRSSDVPPIIAEAIRLKEKSVWLQLGIVNEEAAQAARAAGLTVVMDRCIKVDHYRLLCEI</sequence>
<dbReference type="PANTHER" id="PTHR33303">
    <property type="entry name" value="CYTOPLASMIC PROTEIN-RELATED"/>
    <property type="match status" value="1"/>
</dbReference>
<dbReference type="Gene3D" id="3.40.50.720">
    <property type="entry name" value="NAD(P)-binding Rossmann-like Domain"/>
    <property type="match status" value="1"/>
</dbReference>
<name>C8W247_DESAS</name>
<dbReference type="STRING" id="485916.Dtox_0803"/>
<dbReference type="SUPFAM" id="SSF51735">
    <property type="entry name" value="NAD(P)-binding Rossmann-fold domains"/>
    <property type="match status" value="1"/>
</dbReference>
<dbReference type="OrthoDB" id="9804695at2"/>
<dbReference type="Pfam" id="PF13380">
    <property type="entry name" value="CoA_binding_2"/>
    <property type="match status" value="1"/>
</dbReference>
<reference evidence="2 3" key="1">
    <citation type="journal article" date="2009" name="Stand. Genomic Sci.">
        <title>Complete genome sequence of Desulfotomaculum acetoxidans type strain (5575).</title>
        <authorList>
            <person name="Spring S."/>
            <person name="Lapidus A."/>
            <person name="Schroder M."/>
            <person name="Gleim D."/>
            <person name="Sims D."/>
            <person name="Meincke L."/>
            <person name="Glavina Del Rio T."/>
            <person name="Tice H."/>
            <person name="Copeland A."/>
            <person name="Cheng J.F."/>
            <person name="Lucas S."/>
            <person name="Chen F."/>
            <person name="Nolan M."/>
            <person name="Bruce D."/>
            <person name="Goodwin L."/>
            <person name="Pitluck S."/>
            <person name="Ivanova N."/>
            <person name="Mavromatis K."/>
            <person name="Mikhailova N."/>
            <person name="Pati A."/>
            <person name="Chen A."/>
            <person name="Palaniappan K."/>
            <person name="Land M."/>
            <person name="Hauser L."/>
            <person name="Chang Y.J."/>
            <person name="Jeffries C.D."/>
            <person name="Chain P."/>
            <person name="Saunders E."/>
            <person name="Brettin T."/>
            <person name="Detter J.C."/>
            <person name="Goker M."/>
            <person name="Bristow J."/>
            <person name="Eisen J.A."/>
            <person name="Markowitz V."/>
            <person name="Hugenholtz P."/>
            <person name="Kyrpides N.C."/>
            <person name="Klenk H.P."/>
            <person name="Han C."/>
        </authorList>
    </citation>
    <scope>NUCLEOTIDE SEQUENCE [LARGE SCALE GENOMIC DNA]</scope>
    <source>
        <strain evidence="3">ATCC 49208 / DSM 771 / VKM B-1644</strain>
    </source>
</reference>
<dbReference type="PANTHER" id="PTHR33303:SF2">
    <property type="entry name" value="COA-BINDING DOMAIN-CONTAINING PROTEIN"/>
    <property type="match status" value="1"/>
</dbReference>
<keyword evidence="3" id="KW-1185">Reference proteome</keyword>
<dbReference type="InterPro" id="IPR036291">
    <property type="entry name" value="NAD(P)-bd_dom_sf"/>
</dbReference>
<dbReference type="KEGG" id="dae:Dtox_0803"/>
<proteinExistence type="predicted"/>
<evidence type="ECO:0000259" key="1">
    <source>
        <dbReference type="SMART" id="SM00881"/>
    </source>
</evidence>
<feature type="domain" description="CoA-binding" evidence="1">
    <location>
        <begin position="14"/>
        <end position="106"/>
    </location>
</feature>
<dbReference type="SMART" id="SM00881">
    <property type="entry name" value="CoA_binding"/>
    <property type="match status" value="1"/>
</dbReference>
<dbReference type="eggNOG" id="COG1832">
    <property type="taxonomic scope" value="Bacteria"/>
</dbReference>
<dbReference type="HOGENOM" id="CLU_112567_0_0_9"/>